<keyword evidence="7" id="KW-0406">Ion transport</keyword>
<organism evidence="10 11">
    <name type="scientific">Brassica cretica</name>
    <name type="common">Mustard</name>
    <dbReference type="NCBI Taxonomy" id="69181"/>
    <lineage>
        <taxon>Eukaryota</taxon>
        <taxon>Viridiplantae</taxon>
        <taxon>Streptophyta</taxon>
        <taxon>Embryophyta</taxon>
        <taxon>Tracheophyta</taxon>
        <taxon>Spermatophyta</taxon>
        <taxon>Magnoliopsida</taxon>
        <taxon>eudicotyledons</taxon>
        <taxon>Gunneridae</taxon>
        <taxon>Pentapetalae</taxon>
        <taxon>rosids</taxon>
        <taxon>malvids</taxon>
        <taxon>Brassicales</taxon>
        <taxon>Brassicaceae</taxon>
        <taxon>Brassiceae</taxon>
        <taxon>Brassica</taxon>
    </lineage>
</organism>
<dbReference type="PANTHER" id="PTHR31269">
    <property type="entry name" value="S-TYPE ANION CHANNEL SLAH3"/>
    <property type="match status" value="1"/>
</dbReference>
<dbReference type="GO" id="GO:0005886">
    <property type="term" value="C:plasma membrane"/>
    <property type="evidence" value="ECO:0007669"/>
    <property type="project" value="UniProtKB-SubCell"/>
</dbReference>
<proteinExistence type="inferred from homology"/>
<keyword evidence="5 9" id="KW-0812">Transmembrane</keyword>
<comment type="caution">
    <text evidence="10">The sequence shown here is derived from an EMBL/GenBank/DDBJ whole genome shotgun (WGS) entry which is preliminary data.</text>
</comment>
<evidence type="ECO:0000256" key="2">
    <source>
        <dbReference type="ARBA" id="ARBA00007808"/>
    </source>
</evidence>
<evidence type="ECO:0000256" key="9">
    <source>
        <dbReference type="SAM" id="Phobius"/>
    </source>
</evidence>
<comment type="similarity">
    <text evidence="2">Belongs to the SLAC1 S-type anion channel family.</text>
</comment>
<feature type="transmembrane region" description="Helical" evidence="9">
    <location>
        <begin position="140"/>
        <end position="158"/>
    </location>
</feature>
<dbReference type="Pfam" id="PF03595">
    <property type="entry name" value="SLAC1"/>
    <property type="match status" value="1"/>
</dbReference>
<dbReference type="AlphaFoldDB" id="A0A8S9KSG4"/>
<feature type="transmembrane region" description="Helical" evidence="9">
    <location>
        <begin position="197"/>
        <end position="216"/>
    </location>
</feature>
<gene>
    <name evidence="10" type="ORF">F2Q68_00012375</name>
</gene>
<dbReference type="InterPro" id="IPR004695">
    <property type="entry name" value="SLAC1/Mae1/Ssu1/TehA"/>
</dbReference>
<evidence type="ECO:0000313" key="10">
    <source>
        <dbReference type="EMBL" id="KAF2596236.1"/>
    </source>
</evidence>
<keyword evidence="3" id="KW-0813">Transport</keyword>
<evidence type="ECO:0000256" key="6">
    <source>
        <dbReference type="ARBA" id="ARBA00022989"/>
    </source>
</evidence>
<feature type="transmembrane region" description="Helical" evidence="9">
    <location>
        <begin position="117"/>
        <end position="134"/>
    </location>
</feature>
<evidence type="ECO:0000313" key="11">
    <source>
        <dbReference type="Proteomes" id="UP000712281"/>
    </source>
</evidence>
<keyword evidence="6 9" id="KW-1133">Transmembrane helix</keyword>
<protein>
    <submittedName>
        <fullName evidence="10">Uncharacterized protein</fullName>
    </submittedName>
</protein>
<keyword evidence="4" id="KW-1003">Cell membrane</keyword>
<dbReference type="InterPro" id="IPR038665">
    <property type="entry name" value="Voltage-dep_anion_channel_sf"/>
</dbReference>
<comment type="subcellular location">
    <subcellularLocation>
        <location evidence="1">Cell membrane</location>
        <topology evidence="1">Multi-pass membrane protein</topology>
    </subcellularLocation>
</comment>
<evidence type="ECO:0000256" key="4">
    <source>
        <dbReference type="ARBA" id="ARBA00022475"/>
    </source>
</evidence>
<sequence>MAISSPLPDIHLRCVPWSGQPSHNVENSSHCEANKVLTRIPLDTPQSLVHLGRIGSHHCHYLPPQNHPLLRSLTDLPQFLWYVLMFPFICLELKIYGQWMSGGQRRLSRVANPTNHLAIVGNFVGALLGARMGLREGPIFFFTVGMAHYLVLFVTLYQRLPTNETLPKDLHPVFFLFVAAPSVASMAWATITGSFNYGSKVCYFIAMFLYFSLVRFTSVLDSYMHRHAGQSLRWFEQFRNVSSVTIENYLKFADSDSNDLEAAIDKFQENNSAQ</sequence>
<dbReference type="EMBL" id="QGKW02000717">
    <property type="protein sequence ID" value="KAF2596236.1"/>
    <property type="molecule type" value="Genomic_DNA"/>
</dbReference>
<accession>A0A8S9KSG4</accession>
<dbReference type="GO" id="GO:0006873">
    <property type="term" value="P:intracellular monoatomic ion homeostasis"/>
    <property type="evidence" value="ECO:0007669"/>
    <property type="project" value="InterPro"/>
</dbReference>
<reference evidence="10" key="1">
    <citation type="submission" date="2019-12" db="EMBL/GenBank/DDBJ databases">
        <title>Genome sequencing and annotation of Brassica cretica.</title>
        <authorList>
            <person name="Studholme D.J."/>
            <person name="Sarris P.F."/>
        </authorList>
    </citation>
    <scope>NUCLEOTIDE SEQUENCE</scope>
    <source>
        <strain evidence="10">PFS-001/15</strain>
        <tissue evidence="10">Leaf</tissue>
    </source>
</reference>
<dbReference type="GO" id="GO:0008308">
    <property type="term" value="F:voltage-gated monoatomic anion channel activity"/>
    <property type="evidence" value="ECO:0007669"/>
    <property type="project" value="InterPro"/>
</dbReference>
<evidence type="ECO:0000256" key="7">
    <source>
        <dbReference type="ARBA" id="ARBA00023065"/>
    </source>
</evidence>
<keyword evidence="8 9" id="KW-0472">Membrane</keyword>
<evidence type="ECO:0000256" key="1">
    <source>
        <dbReference type="ARBA" id="ARBA00004651"/>
    </source>
</evidence>
<dbReference type="InterPro" id="IPR030183">
    <property type="entry name" value="SLAC/SLAH"/>
</dbReference>
<feature type="transmembrane region" description="Helical" evidence="9">
    <location>
        <begin position="170"/>
        <end position="191"/>
    </location>
</feature>
<dbReference type="PANTHER" id="PTHR31269:SF49">
    <property type="entry name" value="GENOME ASSEMBLY, CHROMOSOME: A02"/>
    <property type="match status" value="1"/>
</dbReference>
<name>A0A8S9KSG4_BRACR</name>
<evidence type="ECO:0000256" key="8">
    <source>
        <dbReference type="ARBA" id="ARBA00023136"/>
    </source>
</evidence>
<dbReference type="Gene3D" id="1.50.10.150">
    <property type="entry name" value="Voltage-dependent anion channel"/>
    <property type="match status" value="1"/>
</dbReference>
<feature type="transmembrane region" description="Helical" evidence="9">
    <location>
        <begin position="79"/>
        <end position="96"/>
    </location>
</feature>
<evidence type="ECO:0000256" key="3">
    <source>
        <dbReference type="ARBA" id="ARBA00022448"/>
    </source>
</evidence>
<evidence type="ECO:0000256" key="5">
    <source>
        <dbReference type="ARBA" id="ARBA00022692"/>
    </source>
</evidence>
<dbReference type="Proteomes" id="UP000712281">
    <property type="component" value="Unassembled WGS sequence"/>
</dbReference>